<keyword evidence="3" id="KW-1185">Reference proteome</keyword>
<keyword evidence="1" id="KW-0732">Signal</keyword>
<gene>
    <name evidence="2" type="ORF">ACFQZX_13970</name>
</gene>
<dbReference type="PROSITE" id="PS51257">
    <property type="entry name" value="PROKAR_LIPOPROTEIN"/>
    <property type="match status" value="1"/>
</dbReference>
<evidence type="ECO:0000313" key="3">
    <source>
        <dbReference type="Proteomes" id="UP001597010"/>
    </source>
</evidence>
<reference evidence="3" key="1">
    <citation type="journal article" date="2019" name="Int. J. Syst. Evol. Microbiol.">
        <title>The Global Catalogue of Microorganisms (GCM) 10K type strain sequencing project: providing services to taxonomists for standard genome sequencing and annotation.</title>
        <authorList>
            <consortium name="The Broad Institute Genomics Platform"/>
            <consortium name="The Broad Institute Genome Sequencing Center for Infectious Disease"/>
            <person name="Wu L."/>
            <person name="Ma J."/>
        </authorList>
    </citation>
    <scope>NUCLEOTIDE SEQUENCE [LARGE SCALE GENOMIC DNA]</scope>
    <source>
        <strain evidence="3">CCUG 61484</strain>
    </source>
</reference>
<protein>
    <recommendedName>
        <fullName evidence="4">Lipoprotein</fullName>
    </recommendedName>
</protein>
<evidence type="ECO:0000256" key="1">
    <source>
        <dbReference type="SAM" id="SignalP"/>
    </source>
</evidence>
<sequence length="145" mass="16783">MKILKISIVLIAFSLASGCRRAGALKEKSDRNMRVQVARMTPVTPKDDMAVYRVRLIPSEILRTIHKELGSEHYWYRMDSCFYLDHAGHKQYPVVLQPVANGSKDNYEYLLQFVREMPSDSSDSVRFVFADKAINDIKYEFNLAF</sequence>
<dbReference type="Proteomes" id="UP001597010">
    <property type="component" value="Unassembled WGS sequence"/>
</dbReference>
<name>A0ABW3AWI5_9SPHI</name>
<evidence type="ECO:0008006" key="4">
    <source>
        <dbReference type="Google" id="ProtNLM"/>
    </source>
</evidence>
<dbReference type="EMBL" id="JBHTHZ010000013">
    <property type="protein sequence ID" value="MFD0794729.1"/>
    <property type="molecule type" value="Genomic_DNA"/>
</dbReference>
<accession>A0ABW3AWI5</accession>
<comment type="caution">
    <text evidence="2">The sequence shown here is derived from an EMBL/GenBank/DDBJ whole genome shotgun (WGS) entry which is preliminary data.</text>
</comment>
<organism evidence="2 3">
    <name type="scientific">Mucilaginibacter litoreus</name>
    <dbReference type="NCBI Taxonomy" id="1048221"/>
    <lineage>
        <taxon>Bacteria</taxon>
        <taxon>Pseudomonadati</taxon>
        <taxon>Bacteroidota</taxon>
        <taxon>Sphingobacteriia</taxon>
        <taxon>Sphingobacteriales</taxon>
        <taxon>Sphingobacteriaceae</taxon>
        <taxon>Mucilaginibacter</taxon>
    </lineage>
</organism>
<dbReference type="RefSeq" id="WP_377116359.1">
    <property type="nucleotide sequence ID" value="NZ_JBHTHZ010000013.1"/>
</dbReference>
<evidence type="ECO:0000313" key="2">
    <source>
        <dbReference type="EMBL" id="MFD0794729.1"/>
    </source>
</evidence>
<feature type="signal peptide" evidence="1">
    <location>
        <begin position="1"/>
        <end position="22"/>
    </location>
</feature>
<proteinExistence type="predicted"/>
<feature type="chain" id="PRO_5047147574" description="Lipoprotein" evidence="1">
    <location>
        <begin position="23"/>
        <end position="145"/>
    </location>
</feature>